<evidence type="ECO:0000313" key="5">
    <source>
        <dbReference type="EMBL" id="OIJ11200.1"/>
    </source>
</evidence>
<dbReference type="GO" id="GO:0008408">
    <property type="term" value="F:3'-5' exonuclease activity"/>
    <property type="evidence" value="ECO:0007669"/>
    <property type="project" value="TreeGrafter"/>
</dbReference>
<sequence length="247" mass="28704">MEPIPSLKILKYIFYDQFNLKIKQKKCTNPEIQVKLTEHLSNYQVTLKPNQSLLETTYTVFDLETTGFFPRIGDEIVSIGAIKMNGNEIINQFYKVINPINEVPEYIYSLTGLTKEQINKGITFQEAFFKLLKFSENTVLVAHPASFDVHFLQEMAKRWGILNYTPTFIDSYFIANYLQPKSNNKLDNLVSQFQIEQKRRHHALNDAKMTSEVFAELLFLLSKEGVHSIRDYSQIKSKKKGRLFISS</sequence>
<keyword evidence="3" id="KW-0269">Exonuclease</keyword>
<feature type="domain" description="Exonuclease" evidence="4">
    <location>
        <begin position="57"/>
        <end position="223"/>
    </location>
</feature>
<dbReference type="InterPro" id="IPR012337">
    <property type="entry name" value="RNaseH-like_sf"/>
</dbReference>
<protein>
    <recommendedName>
        <fullName evidence="4">Exonuclease domain-containing protein</fullName>
    </recommendedName>
</protein>
<dbReference type="PANTHER" id="PTHR30231:SF41">
    <property type="entry name" value="DNA POLYMERASE III SUBUNIT EPSILON"/>
    <property type="match status" value="1"/>
</dbReference>
<dbReference type="GO" id="GO:0003887">
    <property type="term" value="F:DNA-directed DNA polymerase activity"/>
    <property type="evidence" value="ECO:0007669"/>
    <property type="project" value="InterPro"/>
</dbReference>
<name>A0A1S2LG27_9BACI</name>
<dbReference type="OrthoDB" id="9804290at2"/>
<accession>A0A1S2LG27</accession>
<dbReference type="PANTHER" id="PTHR30231">
    <property type="entry name" value="DNA POLYMERASE III SUBUNIT EPSILON"/>
    <property type="match status" value="1"/>
</dbReference>
<dbReference type="GO" id="GO:0005829">
    <property type="term" value="C:cytosol"/>
    <property type="evidence" value="ECO:0007669"/>
    <property type="project" value="TreeGrafter"/>
</dbReference>
<dbReference type="SMART" id="SM00479">
    <property type="entry name" value="EXOIII"/>
    <property type="match status" value="1"/>
</dbReference>
<reference evidence="5 6" key="1">
    <citation type="submission" date="2016-10" db="EMBL/GenBank/DDBJ databases">
        <title>Draft genome sequences of four alkaliphilic bacteria belonging to the Anaerobacillus genus.</title>
        <authorList>
            <person name="Bassil N.M."/>
            <person name="Lloyd J.R."/>
        </authorList>
    </citation>
    <scope>NUCLEOTIDE SEQUENCE [LARGE SCALE GENOMIC DNA]</scope>
    <source>
        <strain evidence="5 6">DSM 18345</strain>
    </source>
</reference>
<dbReference type="FunFam" id="3.30.420.10:FF:000045">
    <property type="entry name" value="3'-5' exonuclease DinG"/>
    <property type="match status" value="1"/>
</dbReference>
<evidence type="ECO:0000256" key="1">
    <source>
        <dbReference type="ARBA" id="ARBA00022722"/>
    </source>
</evidence>
<evidence type="ECO:0000259" key="4">
    <source>
        <dbReference type="SMART" id="SM00479"/>
    </source>
</evidence>
<dbReference type="EMBL" id="MLQR01000043">
    <property type="protein sequence ID" value="OIJ11200.1"/>
    <property type="molecule type" value="Genomic_DNA"/>
</dbReference>
<dbReference type="CDD" id="cd06127">
    <property type="entry name" value="DEDDh"/>
    <property type="match status" value="1"/>
</dbReference>
<evidence type="ECO:0000256" key="3">
    <source>
        <dbReference type="ARBA" id="ARBA00022839"/>
    </source>
</evidence>
<dbReference type="GO" id="GO:0003677">
    <property type="term" value="F:DNA binding"/>
    <property type="evidence" value="ECO:0007669"/>
    <property type="project" value="InterPro"/>
</dbReference>
<keyword evidence="2" id="KW-0378">Hydrolase</keyword>
<dbReference type="InterPro" id="IPR013520">
    <property type="entry name" value="Ribonucl_H"/>
</dbReference>
<dbReference type="SUPFAM" id="SSF53098">
    <property type="entry name" value="Ribonuclease H-like"/>
    <property type="match status" value="1"/>
</dbReference>
<dbReference type="AlphaFoldDB" id="A0A1S2LG27"/>
<organism evidence="5 6">
    <name type="scientific">Anaerobacillus alkalilacustris</name>
    <dbReference type="NCBI Taxonomy" id="393763"/>
    <lineage>
        <taxon>Bacteria</taxon>
        <taxon>Bacillati</taxon>
        <taxon>Bacillota</taxon>
        <taxon>Bacilli</taxon>
        <taxon>Bacillales</taxon>
        <taxon>Bacillaceae</taxon>
        <taxon>Anaerobacillus</taxon>
    </lineage>
</organism>
<dbReference type="Pfam" id="PF00929">
    <property type="entry name" value="RNase_T"/>
    <property type="match status" value="1"/>
</dbReference>
<evidence type="ECO:0000256" key="2">
    <source>
        <dbReference type="ARBA" id="ARBA00022801"/>
    </source>
</evidence>
<proteinExistence type="predicted"/>
<comment type="caution">
    <text evidence="5">The sequence shown here is derived from an EMBL/GenBank/DDBJ whole genome shotgun (WGS) entry which is preliminary data.</text>
</comment>
<dbReference type="RefSeq" id="WP_071310664.1">
    <property type="nucleotide sequence ID" value="NZ_MLQR01000043.1"/>
</dbReference>
<dbReference type="NCBIfam" id="TIGR00573">
    <property type="entry name" value="dnaq"/>
    <property type="match status" value="1"/>
</dbReference>
<keyword evidence="1" id="KW-0540">Nuclease</keyword>
<dbReference type="InterPro" id="IPR006054">
    <property type="entry name" value="DnaQ"/>
</dbReference>
<dbReference type="GO" id="GO:0045004">
    <property type="term" value="P:DNA replication proofreading"/>
    <property type="evidence" value="ECO:0007669"/>
    <property type="project" value="TreeGrafter"/>
</dbReference>
<evidence type="ECO:0000313" key="6">
    <source>
        <dbReference type="Proteomes" id="UP000179524"/>
    </source>
</evidence>
<gene>
    <name evidence="5" type="ORF">BKP37_16230</name>
</gene>
<dbReference type="Proteomes" id="UP000179524">
    <property type="component" value="Unassembled WGS sequence"/>
</dbReference>
<keyword evidence="6" id="KW-1185">Reference proteome</keyword>
<dbReference type="InterPro" id="IPR036397">
    <property type="entry name" value="RNaseH_sf"/>
</dbReference>
<dbReference type="Gene3D" id="3.30.420.10">
    <property type="entry name" value="Ribonuclease H-like superfamily/Ribonuclease H"/>
    <property type="match status" value="1"/>
</dbReference>